<keyword evidence="3 6" id="KW-0863">Zinc-finger</keyword>
<feature type="domain" description="C2H2-type" evidence="8">
    <location>
        <begin position="293"/>
        <end position="320"/>
    </location>
</feature>
<evidence type="ECO:0000256" key="7">
    <source>
        <dbReference type="SAM" id="MobiDB-lite"/>
    </source>
</evidence>
<feature type="domain" description="C2H2-type" evidence="8">
    <location>
        <begin position="92"/>
        <end position="119"/>
    </location>
</feature>
<keyword evidence="1" id="KW-0479">Metal-binding</keyword>
<dbReference type="InterPro" id="IPR013087">
    <property type="entry name" value="Znf_C2H2_type"/>
</dbReference>
<dbReference type="PROSITE" id="PS00028">
    <property type="entry name" value="ZINC_FINGER_C2H2_1"/>
    <property type="match status" value="6"/>
</dbReference>
<dbReference type="PANTHER" id="PTHR24393">
    <property type="entry name" value="ZINC FINGER PROTEIN"/>
    <property type="match status" value="1"/>
</dbReference>
<keyword evidence="2" id="KW-0677">Repeat</keyword>
<evidence type="ECO:0000256" key="4">
    <source>
        <dbReference type="ARBA" id="ARBA00022833"/>
    </source>
</evidence>
<dbReference type="GeneID" id="105908108"/>
<name>A0A6P3W8F1_CLUHA</name>
<dbReference type="Gene3D" id="3.30.160.60">
    <property type="entry name" value="Classic Zinc Finger"/>
    <property type="match status" value="3"/>
</dbReference>
<evidence type="ECO:0000313" key="10">
    <source>
        <dbReference type="RefSeq" id="XP_012692033.1"/>
    </source>
</evidence>
<evidence type="ECO:0000256" key="5">
    <source>
        <dbReference type="ARBA" id="ARBA00023242"/>
    </source>
</evidence>
<dbReference type="Proteomes" id="UP000515152">
    <property type="component" value="Chromosome 6"/>
</dbReference>
<evidence type="ECO:0000256" key="2">
    <source>
        <dbReference type="ARBA" id="ARBA00022737"/>
    </source>
</evidence>
<feature type="region of interest" description="Disordered" evidence="7">
    <location>
        <begin position="171"/>
        <end position="242"/>
    </location>
</feature>
<feature type="domain" description="C2H2-type" evidence="8">
    <location>
        <begin position="349"/>
        <end position="376"/>
    </location>
</feature>
<proteinExistence type="predicted"/>
<feature type="compositionally biased region" description="Basic residues" evidence="7">
    <location>
        <begin position="196"/>
        <end position="212"/>
    </location>
</feature>
<feature type="compositionally biased region" description="Basic and acidic residues" evidence="7">
    <location>
        <begin position="172"/>
        <end position="182"/>
    </location>
</feature>
<dbReference type="SMART" id="SM00355">
    <property type="entry name" value="ZnF_C2H2"/>
    <property type="match status" value="6"/>
</dbReference>
<keyword evidence="5" id="KW-0539">Nucleus</keyword>
<sequence>MELEEMVDHSEMYPEQETQFKIVEVFSMDSSQFSGSNGLSAVLAEEESDSDVLVVDHDFGFGAPVELEASSSDELHSTVQPVKRKPKKQEKLYCPVCGKLCISTTGLKVHQRVHLRDTSLDCNICQMTFPSRAAQSAHMTIHNVEKTHQCPCCPLRFASDRALQGHFRVHHKGSDMAQEQRRQLQPQAPQSPPGRGRGRRSQPKGVQRKGKKKPETERETPEPQMSSGQQSEMPVAKPRGNREKIRISKLNRKAFLQASRVQQATYLQQVIEETRKPVAAQTSSQGPNRHGVYRCNICKKAFRELHFLEKHIVIHMAVRLHKCTLCGESYDSARALNAHQSEVHDNGQYVCSICGRNMHKLGSLLNHQVLHEQEGIRGKAKKQKKPKVP</sequence>
<evidence type="ECO:0000259" key="8">
    <source>
        <dbReference type="PROSITE" id="PS50157"/>
    </source>
</evidence>
<protein>
    <submittedName>
        <fullName evidence="10">Zinc finger and BTB domain-containing protein 24-like</fullName>
    </submittedName>
</protein>
<dbReference type="KEGG" id="char:105908108"/>
<dbReference type="GO" id="GO:0008270">
    <property type="term" value="F:zinc ion binding"/>
    <property type="evidence" value="ECO:0007669"/>
    <property type="project" value="UniProtKB-KW"/>
</dbReference>
<dbReference type="InterPro" id="IPR036236">
    <property type="entry name" value="Znf_C2H2_sf"/>
</dbReference>
<evidence type="ECO:0000256" key="1">
    <source>
        <dbReference type="ARBA" id="ARBA00022723"/>
    </source>
</evidence>
<accession>A0A6P3W8F1</accession>
<dbReference type="OrthoDB" id="8948239at2759"/>
<dbReference type="SUPFAM" id="SSF57667">
    <property type="entry name" value="beta-beta-alpha zinc fingers"/>
    <property type="match status" value="3"/>
</dbReference>
<evidence type="ECO:0000256" key="3">
    <source>
        <dbReference type="ARBA" id="ARBA00022771"/>
    </source>
</evidence>
<feature type="domain" description="C2H2-type" evidence="8">
    <location>
        <begin position="120"/>
        <end position="147"/>
    </location>
</feature>
<dbReference type="AlphaFoldDB" id="A0A6P3W8F1"/>
<dbReference type="GO" id="GO:0005634">
    <property type="term" value="C:nucleus"/>
    <property type="evidence" value="ECO:0007669"/>
    <property type="project" value="TreeGrafter"/>
</dbReference>
<keyword evidence="4" id="KW-0862">Zinc</keyword>
<evidence type="ECO:0000256" key="6">
    <source>
        <dbReference type="PROSITE-ProRule" id="PRU00042"/>
    </source>
</evidence>
<reference evidence="10" key="1">
    <citation type="submission" date="2025-08" db="UniProtKB">
        <authorList>
            <consortium name="RefSeq"/>
        </authorList>
    </citation>
    <scope>IDENTIFICATION</scope>
</reference>
<dbReference type="PANTHER" id="PTHR24393:SF156">
    <property type="entry name" value="ZINC FINGER PROTEIN 271-LIKE"/>
    <property type="match status" value="1"/>
</dbReference>
<dbReference type="GO" id="GO:0000978">
    <property type="term" value="F:RNA polymerase II cis-regulatory region sequence-specific DNA binding"/>
    <property type="evidence" value="ECO:0007669"/>
    <property type="project" value="TreeGrafter"/>
</dbReference>
<feature type="domain" description="C2H2-type" evidence="8">
    <location>
        <begin position="148"/>
        <end position="176"/>
    </location>
</feature>
<dbReference type="GO" id="GO:0001228">
    <property type="term" value="F:DNA-binding transcription activator activity, RNA polymerase II-specific"/>
    <property type="evidence" value="ECO:0007669"/>
    <property type="project" value="TreeGrafter"/>
</dbReference>
<dbReference type="PROSITE" id="PS50157">
    <property type="entry name" value="ZINC_FINGER_C2H2_2"/>
    <property type="match status" value="6"/>
</dbReference>
<keyword evidence="9" id="KW-1185">Reference proteome</keyword>
<dbReference type="Pfam" id="PF00096">
    <property type="entry name" value="zf-C2H2"/>
    <property type="match status" value="3"/>
</dbReference>
<feature type="domain" description="C2H2-type" evidence="8">
    <location>
        <begin position="321"/>
        <end position="349"/>
    </location>
</feature>
<gene>
    <name evidence="10" type="primary">LOC105908108</name>
</gene>
<dbReference type="RefSeq" id="XP_012692033.1">
    <property type="nucleotide sequence ID" value="XM_012836579.3"/>
</dbReference>
<evidence type="ECO:0000313" key="9">
    <source>
        <dbReference type="Proteomes" id="UP000515152"/>
    </source>
</evidence>
<organism evidence="9 10">
    <name type="scientific">Clupea harengus</name>
    <name type="common">Atlantic herring</name>
    <dbReference type="NCBI Taxonomy" id="7950"/>
    <lineage>
        <taxon>Eukaryota</taxon>
        <taxon>Metazoa</taxon>
        <taxon>Chordata</taxon>
        <taxon>Craniata</taxon>
        <taxon>Vertebrata</taxon>
        <taxon>Euteleostomi</taxon>
        <taxon>Actinopterygii</taxon>
        <taxon>Neopterygii</taxon>
        <taxon>Teleostei</taxon>
        <taxon>Clupei</taxon>
        <taxon>Clupeiformes</taxon>
        <taxon>Clupeoidei</taxon>
        <taxon>Clupeidae</taxon>
        <taxon>Clupea</taxon>
    </lineage>
</organism>